<proteinExistence type="predicted"/>
<keyword evidence="2" id="KW-0812">Transmembrane</keyword>
<reference evidence="3 4" key="5">
    <citation type="journal article" date="2016" name="MSphere">
        <title>Comparison of the Gene Coding Contents and Other Unusual Features of the GC-Rich and AT-Rich Branch Probosciviruses.</title>
        <authorList>
            <person name="Ling P.D."/>
            <person name="Long S.Y."/>
            <person name="Zong J.C."/>
            <person name="Heaggans S.Y."/>
            <person name="Qin X."/>
            <person name="Hayward G.S."/>
        </authorList>
    </citation>
    <scope>NUCLEOTIDE SEQUENCE [LARGE SCALE GENOMIC DNA]</scope>
    <source>
        <strain evidence="3">North American NAP69</strain>
    </source>
</reference>
<feature type="transmembrane region" description="Helical" evidence="2">
    <location>
        <begin position="133"/>
        <end position="154"/>
    </location>
</feature>
<keyword evidence="4" id="KW-1185">Reference proteome</keyword>
<sequence>MCNNSSNASNLSTPEPTHVTNATTVFSIPWPSEEDLKLFLATHDSALSTIFYTFLTLCILLQRRVTVCSLFCHIVLLFARTLLIWACPQILDNNSTTGNYSMKSMEGCDNDSLTLDDQNINCTVGGFSSAYGISLTVLSLVGVAATLFSILTFVHFDSKLYRAFFPRNTWSLHYILLAATLAIFLLAPLYVWNCVAVSCFSQVPFAAAFACLLLLAFNLLAIHRYQLAVPSQLLRLMALFLTIVSIVTVNSAYVNALADVRPDHPTHITDAYLYAIFLIMTATWISGLVSKTSVYARTVFAGSVSNCALWVAFWCACKILTGPLILATGFSVLAFYIAPQLIFFFTQNESSWPPFSSSRRGTEGRPRVSSSRTVGDGGDGDENDAEEATAAL</sequence>
<feature type="compositionally biased region" description="Acidic residues" evidence="1">
    <location>
        <begin position="378"/>
        <end position="392"/>
    </location>
</feature>
<accession>A0A0S1TQ53</accession>
<protein>
    <submittedName>
        <fullName evidence="3">G protein-coupled receptor-6.1</fullName>
    </submittedName>
</protein>
<feature type="transmembrane region" description="Helical" evidence="2">
    <location>
        <begin position="38"/>
        <end position="61"/>
    </location>
</feature>
<feature type="transmembrane region" description="Helical" evidence="2">
    <location>
        <begin position="294"/>
        <end position="313"/>
    </location>
</feature>
<keyword evidence="2" id="KW-0472">Membrane</keyword>
<gene>
    <name evidence="3" type="primary">E3.1</name>
</gene>
<dbReference type="EMBL" id="KT832477">
    <property type="protein sequence ID" value="ALM25926.1"/>
    <property type="molecule type" value="Genomic_DNA"/>
</dbReference>
<reference evidence="3 4" key="4">
    <citation type="journal article" date="2016" name="MSphere">
        <title>Complete Genome Sequence of Elephant Endotheliotropic Herpesvirus 4, the First Example of a GC-Rich Branch Proboscivirus.</title>
        <authorList>
            <person name="Ling P.D."/>
            <person name="Long S.Y."/>
            <person name="Fuery A."/>
            <person name="Peng R.S."/>
            <person name="Heaggans S.Y."/>
            <person name="Qin X."/>
            <person name="Worley K.C."/>
            <person name="Dugan S."/>
            <person name="Hayward G.S."/>
        </authorList>
    </citation>
    <scope>NUCLEOTIDE SEQUENCE [LARGE SCALE GENOMIC DNA]</scope>
    <source>
        <strain evidence="3">North American NAP69</strain>
    </source>
</reference>
<reference evidence="4" key="2">
    <citation type="journal article" date="2011" name="Vet. Microbiol.">
        <title>Detection and evaluation of novel herpesviruses in routine and pathological samples from Asian and African elephants: identification of two new probosciviruses (EEHV5 and EEHV6) and two new gammaherpesviruses (EGHV3B and EGHV5).</title>
        <authorList>
            <person name="Latimer E"/>
            <person name="Zong JC"/>
            <person name="Heaggans SY"/>
            <person name="Richman LK"/>
            <person name="Hayward GS."/>
        </authorList>
    </citation>
    <scope>NUCLEOTIDE SEQUENCE [LARGE SCALE GENOMIC DNA]</scope>
</reference>
<dbReference type="RefSeq" id="YP_009179233.1">
    <property type="nucleotide sequence ID" value="NC_028379.1"/>
</dbReference>
<feature type="transmembrane region" description="Helical" evidence="2">
    <location>
        <begin position="233"/>
        <end position="251"/>
    </location>
</feature>
<reference evidence="4" key="3">
    <citation type="journal article" date="2014" name="J. Virol.">
        <title>Comparative genome analysis of four elephant endotheliotropic herpesviruses, EEHV3, EEHV4, EEHV5, and EEHV6, from cases of hemorrhagic disease or viremia.</title>
        <authorList>
            <person name="Zong JC"/>
            <person name="Latimer EM"/>
            <person name="Long SY"/>
            <person name="Richman LK"/>
            <person name="Heaggans SY"/>
            <person name="Hayward GS."/>
        </authorList>
    </citation>
    <scope>NUCLEOTIDE SEQUENCE [LARGE SCALE GENOMIC DNA]</scope>
</reference>
<keyword evidence="2" id="KW-1133">Transmembrane helix</keyword>
<feature type="transmembrane region" description="Helical" evidence="2">
    <location>
        <begin position="203"/>
        <end position="221"/>
    </location>
</feature>
<feature type="transmembrane region" description="Helical" evidence="2">
    <location>
        <begin position="271"/>
        <end position="289"/>
    </location>
</feature>
<organism evidence="3 4">
    <name type="scientific">Elephant endotheliotropic herpesvirus 4</name>
    <dbReference type="NCBI Taxonomy" id="548914"/>
    <lineage>
        <taxon>Viruses</taxon>
        <taxon>Duplodnaviria</taxon>
        <taxon>Heunggongvirae</taxon>
        <taxon>Peploviricota</taxon>
        <taxon>Herviviricetes</taxon>
        <taxon>Herpesvirales</taxon>
        <taxon>Orthoherpesviridae</taxon>
        <taxon>Betaherpesvirinae</taxon>
        <taxon>Proboscivirus</taxon>
    </lineage>
</organism>
<name>A0A0S1TQ53_9BETA</name>
<feature type="transmembrane region" description="Helical" evidence="2">
    <location>
        <begin position="319"/>
        <end position="338"/>
    </location>
</feature>
<evidence type="ECO:0000313" key="3">
    <source>
        <dbReference type="EMBL" id="ALM25926.1"/>
    </source>
</evidence>
<dbReference type="Proteomes" id="UP000161618">
    <property type="component" value="Segment"/>
</dbReference>
<dbReference type="GeneID" id="26196515"/>
<feature type="region of interest" description="Disordered" evidence="1">
    <location>
        <begin position="352"/>
        <end position="392"/>
    </location>
</feature>
<evidence type="ECO:0000313" key="4">
    <source>
        <dbReference type="Proteomes" id="UP000161618"/>
    </source>
</evidence>
<evidence type="ECO:0000256" key="2">
    <source>
        <dbReference type="SAM" id="Phobius"/>
    </source>
</evidence>
<feature type="transmembrane region" description="Helical" evidence="2">
    <location>
        <begin position="174"/>
        <end position="191"/>
    </location>
</feature>
<keyword evidence="3" id="KW-0675">Receptor</keyword>
<evidence type="ECO:0000256" key="1">
    <source>
        <dbReference type="SAM" id="MobiDB-lite"/>
    </source>
</evidence>
<dbReference type="KEGG" id="vg:26196515"/>
<reference evidence="4" key="1">
    <citation type="journal article" date="2009" name="Vet. Pathol.">
        <title>Clinico-pathologic features of fatal disease attributed to new variants of endotheliotropic herpesviruses in two Asian elephants (Elephas maximus).</title>
        <authorList>
            <person name="Garner M.M."/>
            <person name="Helmick K."/>
            <person name="Ochsenreiter J."/>
            <person name="Richman L.K."/>
            <person name="Latimer E."/>
            <person name="Wise A.G."/>
            <person name="Maes R.K."/>
            <person name="Kiupel M."/>
            <person name="Nordhausen R.W."/>
            <person name="Zong J.C."/>
            <person name="Hayward G.S."/>
        </authorList>
    </citation>
    <scope>NUCLEOTIDE SEQUENCE [LARGE SCALE GENOMIC DNA]</scope>
</reference>